<name>E6WYW5_NITSE</name>
<reference evidence="2 3" key="1">
    <citation type="journal article" date="2011" name="Stand. Genomic Sci.">
        <title>Complete genome sequence of Nitratifractor salsuginis type strain (E9I37-1).</title>
        <authorList>
            <person name="Anderson I."/>
            <person name="Sikorski J."/>
            <person name="Zeytun A."/>
            <person name="Nolan M."/>
            <person name="Lapidus A."/>
            <person name="Lucas S."/>
            <person name="Hammon N."/>
            <person name="Deshpande S."/>
            <person name="Cheng J.F."/>
            <person name="Tapia R."/>
            <person name="Han C."/>
            <person name="Goodwin L."/>
            <person name="Pitluck S."/>
            <person name="Liolios K."/>
            <person name="Pagani I."/>
            <person name="Ivanova N."/>
            <person name="Huntemann M."/>
            <person name="Mavromatis K."/>
            <person name="Ovchinikova G."/>
            <person name="Pati A."/>
            <person name="Chen A."/>
            <person name="Palaniappan K."/>
            <person name="Land M."/>
            <person name="Hauser L."/>
            <person name="Brambilla E.M."/>
            <person name="Ngatchou-Djao O.D."/>
            <person name="Rohde M."/>
            <person name="Tindall B.J."/>
            <person name="Goker M."/>
            <person name="Detter J.C."/>
            <person name="Woyke T."/>
            <person name="Bristow J."/>
            <person name="Eisen J.A."/>
            <person name="Markowitz V."/>
            <person name="Hugenholtz P."/>
            <person name="Klenk H.P."/>
            <person name="Kyrpides N.C."/>
        </authorList>
    </citation>
    <scope>NUCLEOTIDE SEQUENCE [LARGE SCALE GENOMIC DNA]</scope>
    <source>
        <strain evidence="3">DSM 16511 / JCM 12458 / E9I37-1</strain>
    </source>
</reference>
<dbReference type="SUPFAM" id="SSF117074">
    <property type="entry name" value="Hypothetical protein PA1324"/>
    <property type="match status" value="1"/>
</dbReference>
<dbReference type="PROSITE" id="PS51257">
    <property type="entry name" value="PROKAR_LIPOPROTEIN"/>
    <property type="match status" value="1"/>
</dbReference>
<proteinExistence type="predicted"/>
<keyword evidence="1" id="KW-0732">Signal</keyword>
<evidence type="ECO:0008006" key="4">
    <source>
        <dbReference type="Google" id="ProtNLM"/>
    </source>
</evidence>
<dbReference type="KEGG" id="nsa:Nitsa_1300"/>
<dbReference type="AlphaFoldDB" id="E6WYW5"/>
<reference evidence="3" key="2">
    <citation type="submission" date="2011-01" db="EMBL/GenBank/DDBJ databases">
        <title>The complete genome of Nitratifractor salsuginis DSM 16511.</title>
        <authorList>
            <consortium name="US DOE Joint Genome Institute (JGI-PGF)"/>
            <person name="Lucas S."/>
            <person name="Copeland A."/>
            <person name="Lapidus A."/>
            <person name="Bruce D."/>
            <person name="Goodwin L."/>
            <person name="Pitluck S."/>
            <person name="Kyrpides N."/>
            <person name="Mavromatis K."/>
            <person name="Ivanova N."/>
            <person name="Mikhailova N."/>
            <person name="Zeytun A."/>
            <person name="Detter J.C."/>
            <person name="Tapia R."/>
            <person name="Han C."/>
            <person name="Land M."/>
            <person name="Hauser L."/>
            <person name="Markowitz V."/>
            <person name="Cheng J.-F."/>
            <person name="Hugenholtz P."/>
            <person name="Woyke T."/>
            <person name="Wu D."/>
            <person name="Tindall B."/>
            <person name="Schuetze A."/>
            <person name="Brambilla E."/>
            <person name="Klenk H.-P."/>
            <person name="Eisen J.A."/>
        </authorList>
    </citation>
    <scope>NUCLEOTIDE SEQUENCE [LARGE SCALE GENOMIC DNA]</scope>
    <source>
        <strain evidence="3">DSM 16511 / JCM 12458 / E9I37-1</strain>
    </source>
</reference>
<dbReference type="STRING" id="749222.Nitsa_1300"/>
<keyword evidence="3" id="KW-1185">Reference proteome</keyword>
<accession>E6WYW5</accession>
<evidence type="ECO:0000313" key="2">
    <source>
        <dbReference type="EMBL" id="ADV46551.1"/>
    </source>
</evidence>
<dbReference type="Proteomes" id="UP000008633">
    <property type="component" value="Chromosome"/>
</dbReference>
<feature type="chain" id="PRO_5003214705" description="Carboxypeptidase regulatory-like domain-containing protein" evidence="1">
    <location>
        <begin position="24"/>
        <end position="197"/>
    </location>
</feature>
<dbReference type="EMBL" id="CP002452">
    <property type="protein sequence ID" value="ADV46551.1"/>
    <property type="molecule type" value="Genomic_DNA"/>
</dbReference>
<dbReference type="HOGENOM" id="CLU_1271734_0_0_7"/>
<organism evidence="2 3">
    <name type="scientific">Nitratifractor salsuginis (strain DSM 16511 / JCM 12458 / E9I37-1)</name>
    <dbReference type="NCBI Taxonomy" id="749222"/>
    <lineage>
        <taxon>Bacteria</taxon>
        <taxon>Pseudomonadati</taxon>
        <taxon>Campylobacterota</taxon>
        <taxon>Epsilonproteobacteria</taxon>
        <taxon>Campylobacterales</taxon>
        <taxon>Sulfurovaceae</taxon>
        <taxon>Nitratifractor</taxon>
    </lineage>
</organism>
<evidence type="ECO:0000256" key="1">
    <source>
        <dbReference type="SAM" id="SignalP"/>
    </source>
</evidence>
<dbReference type="OrthoDB" id="5372650at2"/>
<evidence type="ECO:0000313" key="3">
    <source>
        <dbReference type="Proteomes" id="UP000008633"/>
    </source>
</evidence>
<gene>
    <name evidence="2" type="ordered locus">Nitsa_1300</name>
</gene>
<dbReference type="eggNOG" id="ENOG5033G3G">
    <property type="taxonomic scope" value="Bacteria"/>
</dbReference>
<sequence length="197" mass="21624">MSKILKSLAALFFALALSGCVHQELILPNFNGESGSGTQQSTVDVSDLNTTVQSEGTVPRIPFPQEEYNRLARTGNATVSGTIYVVTASGQRIVGKQTRLYLNPVTSYSRQWYEQSYLGGRKMDKADPRLFNYLRFTTSDATGHFAFYGVPAGRYYLIGVVRCGQECGYDTPQNIRVAKEISVGSSGTVNVELSKQL</sequence>
<protein>
    <recommendedName>
        <fullName evidence="4">Carboxypeptidase regulatory-like domain-containing protein</fullName>
    </recommendedName>
</protein>
<feature type="signal peptide" evidence="1">
    <location>
        <begin position="1"/>
        <end position="23"/>
    </location>
</feature>
<dbReference type="RefSeq" id="WP_013554241.1">
    <property type="nucleotide sequence ID" value="NC_014935.1"/>
</dbReference>